<protein>
    <submittedName>
        <fullName evidence="3">Uncharacterized protein</fullName>
    </submittedName>
</protein>
<accession>A0ABQ5DVS9</accession>
<gene>
    <name evidence="3" type="ORF">Tco_0951895</name>
</gene>
<comment type="caution">
    <text evidence="3">The sequence shown here is derived from an EMBL/GenBank/DDBJ whole genome shotgun (WGS) entry which is preliminary data.</text>
</comment>
<evidence type="ECO:0000256" key="1">
    <source>
        <dbReference type="SAM" id="Coils"/>
    </source>
</evidence>
<proteinExistence type="predicted"/>
<feature type="region of interest" description="Disordered" evidence="2">
    <location>
        <begin position="600"/>
        <end position="633"/>
    </location>
</feature>
<evidence type="ECO:0000256" key="2">
    <source>
        <dbReference type="SAM" id="MobiDB-lite"/>
    </source>
</evidence>
<feature type="compositionally biased region" description="Acidic residues" evidence="2">
    <location>
        <begin position="472"/>
        <end position="527"/>
    </location>
</feature>
<dbReference type="EMBL" id="BQNB010015706">
    <property type="protein sequence ID" value="GJT43180.1"/>
    <property type="molecule type" value="Genomic_DNA"/>
</dbReference>
<evidence type="ECO:0000313" key="4">
    <source>
        <dbReference type="Proteomes" id="UP001151760"/>
    </source>
</evidence>
<sequence length="849" mass="94839">MNMLNRNCKTSYVKPEFLKKAQRANPRLYDIGCYNDNLALILAPEFDEMIRLAQEKEMVADLRYFNSLEHEVDSLKSQLETQKTQFLNEIDRLSMEYYYADHMNAILGVYTTLDEFTYLQCDYVDQVVKCECLEKELSKSNTTSKSFEALQKHAINLEIALQQYLKAQLQDKGIAISELKKLIEKMKGKYVETKFEKSSVIRQPNAFKSQRQSVLVEYGVSISIGYGVSSSLSNTAYSSQLINTAYPLPLDMAYRSSGTEAEIFECFGRQLNTVYPLLSDTGYPVLCPIQRIHPNRLIRQYSEEEKAEAMTETMEQYMSKTRTDYGSGVARHNIDNKDQFELKGQFIKELQEHTFSGSDNEDANYNTLCFQVIDDDDKSTIHLLYYSVMSDSDESVVTYTEVSSPFKDLSDIGSPRADDYEYLELSGMPEDPYVEAALQAPPSPGYVPGLEEPKQAPPSLDYVPGPKHADDEISDPEADPEEDDDEDPEEDPVDYPADGGDDGDDEEGSSKDDEDDDMDIEADDEEEHPALADYVVVALPTTDQAPFAEETEPFETDESAATPPPHPAYRVTARISIPAPVPTPVWSDAEVARLLAISTPPSSPLSPWSSPLPQIPSPSLPLSPPSPVLSPAPPPSPICSLGYRATMIWMRAEATSTSHSLLLPPPFILSPTKPDAPSLGIPLPLPISVLTSSPPLLLPSASRREDRPEVTLPPRKRLGIALGSRYEVGESSSAAAAKPARGLRADYGFVATMDREIRRDPEREVGYGITDSWDEIVETLQGEPVSTDTELAHAYTRHQMETEARLSREAWRRSMDASDLARKEVMSLRTTVLGQMLEIRELHAADHRR</sequence>
<reference evidence="3" key="1">
    <citation type="journal article" date="2022" name="Int. J. Mol. Sci.">
        <title>Draft Genome of Tanacetum Coccineum: Genomic Comparison of Closely Related Tanacetum-Family Plants.</title>
        <authorList>
            <person name="Yamashiro T."/>
            <person name="Shiraishi A."/>
            <person name="Nakayama K."/>
            <person name="Satake H."/>
        </authorList>
    </citation>
    <scope>NUCLEOTIDE SEQUENCE</scope>
</reference>
<name>A0ABQ5DVS9_9ASTR</name>
<reference evidence="3" key="2">
    <citation type="submission" date="2022-01" db="EMBL/GenBank/DDBJ databases">
        <authorList>
            <person name="Yamashiro T."/>
            <person name="Shiraishi A."/>
            <person name="Satake H."/>
            <person name="Nakayama K."/>
        </authorList>
    </citation>
    <scope>NUCLEOTIDE SEQUENCE</scope>
</reference>
<dbReference type="Proteomes" id="UP001151760">
    <property type="component" value="Unassembled WGS sequence"/>
</dbReference>
<evidence type="ECO:0000313" key="3">
    <source>
        <dbReference type="EMBL" id="GJT43180.1"/>
    </source>
</evidence>
<feature type="coiled-coil region" evidence="1">
    <location>
        <begin position="65"/>
        <end position="96"/>
    </location>
</feature>
<keyword evidence="4" id="KW-1185">Reference proteome</keyword>
<feature type="compositionally biased region" description="Pro residues" evidence="2">
    <location>
        <begin position="613"/>
        <end position="633"/>
    </location>
</feature>
<keyword evidence="1" id="KW-0175">Coiled coil</keyword>
<feature type="compositionally biased region" description="Low complexity" evidence="2">
    <location>
        <begin position="600"/>
        <end position="612"/>
    </location>
</feature>
<organism evidence="3 4">
    <name type="scientific">Tanacetum coccineum</name>
    <dbReference type="NCBI Taxonomy" id="301880"/>
    <lineage>
        <taxon>Eukaryota</taxon>
        <taxon>Viridiplantae</taxon>
        <taxon>Streptophyta</taxon>
        <taxon>Embryophyta</taxon>
        <taxon>Tracheophyta</taxon>
        <taxon>Spermatophyta</taxon>
        <taxon>Magnoliopsida</taxon>
        <taxon>eudicotyledons</taxon>
        <taxon>Gunneridae</taxon>
        <taxon>Pentapetalae</taxon>
        <taxon>asterids</taxon>
        <taxon>campanulids</taxon>
        <taxon>Asterales</taxon>
        <taxon>Asteraceae</taxon>
        <taxon>Asteroideae</taxon>
        <taxon>Anthemideae</taxon>
        <taxon>Anthemidinae</taxon>
        <taxon>Tanacetum</taxon>
    </lineage>
</organism>
<feature type="region of interest" description="Disordered" evidence="2">
    <location>
        <begin position="435"/>
        <end position="543"/>
    </location>
</feature>